<dbReference type="EMBL" id="CAJZ01000187">
    <property type="protein sequence ID" value="CCI83999.1"/>
    <property type="molecule type" value="Genomic_DNA"/>
</dbReference>
<dbReference type="GO" id="GO:0003824">
    <property type="term" value="F:catalytic activity"/>
    <property type="evidence" value="ECO:0007669"/>
    <property type="project" value="UniProtKB-ARBA"/>
</dbReference>
<reference evidence="2 5" key="1">
    <citation type="journal article" date="2012" name="J. Bacteriol.">
        <title>Draft Genome Sequence of Turicella otitidis ATCC 51513, Isolated from Middle Ear Fluid from a Child with Otitis Media.</title>
        <authorList>
            <person name="Brinkrolf K."/>
            <person name="Schneider J."/>
            <person name="Knecht M."/>
            <person name="Ruckert C."/>
            <person name="Tauch A."/>
        </authorList>
    </citation>
    <scope>NUCLEOTIDE SEQUENCE [LARGE SCALE GENOMIC DNA]</scope>
    <source>
        <strain evidence="2 5">ATCC 51513</strain>
    </source>
</reference>
<dbReference type="STRING" id="29321.AAV33_03655"/>
<organism evidence="2 5">
    <name type="scientific">Corynebacterium otitidis ATCC 51513</name>
    <dbReference type="NCBI Taxonomy" id="883169"/>
    <lineage>
        <taxon>Bacteria</taxon>
        <taxon>Bacillati</taxon>
        <taxon>Actinomycetota</taxon>
        <taxon>Actinomycetes</taxon>
        <taxon>Mycobacteriales</taxon>
        <taxon>Corynebacteriaceae</taxon>
        <taxon>Corynebacterium</taxon>
    </lineage>
</organism>
<dbReference type="SUPFAM" id="SSF53474">
    <property type="entry name" value="alpha/beta-Hydrolases"/>
    <property type="match status" value="1"/>
</dbReference>
<dbReference type="InterPro" id="IPR052370">
    <property type="entry name" value="Meta-cleavage_hydrolase"/>
</dbReference>
<protein>
    <recommendedName>
        <fullName evidence="1">AB hydrolase-1 domain-containing protein</fullName>
    </recommendedName>
</protein>
<dbReference type="Proteomes" id="UP000011016">
    <property type="component" value="Unassembled WGS sequence"/>
</dbReference>
<accession>I7LCI9</accession>
<dbReference type="InterPro" id="IPR029058">
    <property type="entry name" value="AB_hydrolase_fold"/>
</dbReference>
<dbReference type="PANTHER" id="PTHR43139">
    <property type="entry name" value="SI:DKEY-122A22.2"/>
    <property type="match status" value="1"/>
</dbReference>
<dbReference type="PANTHER" id="PTHR43139:SF52">
    <property type="entry name" value="SI:DKEY-122A22.2"/>
    <property type="match status" value="1"/>
</dbReference>
<dbReference type="AlphaFoldDB" id="I7LCI9"/>
<sequence>MAASTDFEPKSATVDGTEITFYDSGDEHGRPGDTVVLVHGTGGTARSHFGFLYPVLATKQRTIAVDWAQTSEGAGDLTVEALAGQVAGVIERAAPGGKVVLLGYSLGAVVAAQLAAARPDLVGRLVLVAGWQKTDIQQILRNDTWWALRKADTTGLQRFTGFCVYSGAFLTGQPKEQLEEALGRISFGSFGDQQMDLNRRVDITELTPTIEQPTLIVSGTADIMVPAHHQRALFGSIPNSRLADVDSGHGIVHERPAELSHHVQRFIDDPERHPAGTIIPRPGS</sequence>
<evidence type="ECO:0000313" key="2">
    <source>
        <dbReference type="EMBL" id="CCI83999.1"/>
    </source>
</evidence>
<dbReference type="RefSeq" id="WP_004601633.1">
    <property type="nucleotide sequence ID" value="NZ_HF541868.1"/>
</dbReference>
<dbReference type="PATRIC" id="fig|883169.3.peg.1682"/>
<feature type="domain" description="AB hydrolase-1" evidence="1">
    <location>
        <begin position="34"/>
        <end position="256"/>
    </location>
</feature>
<dbReference type="HOGENOM" id="CLU_020336_50_2_11"/>
<proteinExistence type="predicted"/>
<dbReference type="PRINTS" id="PR00111">
    <property type="entry name" value="ABHYDROLASE"/>
</dbReference>
<evidence type="ECO:0000313" key="5">
    <source>
        <dbReference type="Proteomes" id="UP000011016"/>
    </source>
</evidence>
<gene>
    <name evidence="2" type="ORF">BN46_1277</name>
    <name evidence="3" type="ORF">HMPREF9719_01743</name>
</gene>
<evidence type="ECO:0000313" key="3">
    <source>
        <dbReference type="EMBL" id="EJZ81335.1"/>
    </source>
</evidence>
<keyword evidence="4" id="KW-1185">Reference proteome</keyword>
<evidence type="ECO:0000313" key="4">
    <source>
        <dbReference type="Proteomes" id="UP000006078"/>
    </source>
</evidence>
<dbReference type="InterPro" id="IPR000073">
    <property type="entry name" value="AB_hydrolase_1"/>
</dbReference>
<evidence type="ECO:0000259" key="1">
    <source>
        <dbReference type="Pfam" id="PF00561"/>
    </source>
</evidence>
<dbReference type="Proteomes" id="UP000006078">
    <property type="component" value="Unassembled WGS sequence"/>
</dbReference>
<dbReference type="eggNOG" id="COG1073">
    <property type="taxonomic scope" value="Bacteria"/>
</dbReference>
<dbReference type="EMBL" id="AHAE01000082">
    <property type="protein sequence ID" value="EJZ81335.1"/>
    <property type="molecule type" value="Genomic_DNA"/>
</dbReference>
<dbReference type="Pfam" id="PF00561">
    <property type="entry name" value="Abhydrolase_1"/>
    <property type="match status" value="1"/>
</dbReference>
<dbReference type="OrthoDB" id="4944883at2"/>
<reference evidence="3 4" key="2">
    <citation type="submission" date="2012-08" db="EMBL/GenBank/DDBJ databases">
        <title>The Genome Sequence of Turicella otitidis ATCC 51513.</title>
        <authorList>
            <consortium name="The Broad Institute Genome Sequencing Platform"/>
            <person name="Earl A."/>
            <person name="Ward D."/>
            <person name="Feldgarden M."/>
            <person name="Gevers D."/>
            <person name="Huys G."/>
            <person name="Walker B."/>
            <person name="Young S.K."/>
            <person name="Zeng Q."/>
            <person name="Gargeya S."/>
            <person name="Fitzgerald M."/>
            <person name="Haas B."/>
            <person name="Abouelleil A."/>
            <person name="Alvarado L."/>
            <person name="Arachchi H.M."/>
            <person name="Berlin A.M."/>
            <person name="Chapman S.B."/>
            <person name="Goldberg J."/>
            <person name="Griggs A."/>
            <person name="Gujja S."/>
            <person name="Hansen M."/>
            <person name="Howarth C."/>
            <person name="Imamovic A."/>
            <person name="Larimer J."/>
            <person name="McCowen C."/>
            <person name="Montmayeur A."/>
            <person name="Murphy C."/>
            <person name="Neiman D."/>
            <person name="Pearson M."/>
            <person name="Priest M."/>
            <person name="Roberts A."/>
            <person name="Saif S."/>
            <person name="Shea T."/>
            <person name="Sisk P."/>
            <person name="Sykes S."/>
            <person name="Wortman J."/>
            <person name="Nusbaum C."/>
            <person name="Birren B."/>
        </authorList>
    </citation>
    <scope>NUCLEOTIDE SEQUENCE [LARGE SCALE GENOMIC DNA]</scope>
    <source>
        <strain evidence="3 4">ATCC 51513</strain>
    </source>
</reference>
<dbReference type="Gene3D" id="3.40.50.1820">
    <property type="entry name" value="alpha/beta hydrolase"/>
    <property type="match status" value="1"/>
</dbReference>
<name>I7LCI9_9CORY</name>
<comment type="caution">
    <text evidence="2">The sequence shown here is derived from an EMBL/GenBank/DDBJ whole genome shotgun (WGS) entry which is preliminary data.</text>
</comment>